<dbReference type="CDD" id="cd01643">
    <property type="entry name" value="Bacterial_IMPase_like_2"/>
    <property type="match status" value="1"/>
</dbReference>
<dbReference type="PATRIC" id="fig|224013.5.peg.4979"/>
<dbReference type="KEGG" id="npz:ACX27_20780"/>
<reference evidence="8" key="1">
    <citation type="submission" date="2015-07" db="EMBL/GenBank/DDBJ databases">
        <title>Genome Of Nitrogen-Fixing Cyanobacterium Nostoc piscinale CENA21 From Solimoes/Amazon River Floodplain Sediments And Comparative Genomics To Uncover Biosynthetic Natural Products Potential.</title>
        <authorList>
            <person name="Leao T.F."/>
            <person name="Leao P.N."/>
            <person name="Guimaraes P.I."/>
            <person name="de Melo A.G.C."/>
            <person name="Ramos R.T.J."/>
            <person name="Silva A."/>
            <person name="Fiore M.F."/>
            <person name="Schneider M.P.C."/>
        </authorList>
    </citation>
    <scope>NUCLEOTIDE SEQUENCE [LARGE SCALE GENOMIC DNA]</scope>
    <source>
        <strain evidence="8">CENA21</strain>
    </source>
</reference>
<dbReference type="AlphaFoldDB" id="A0A0M4TYK2"/>
<sequence>MNDFWLTVLDFAQTTTTRVGKQLMQDFGQVQALQKADGSLVTRADRWADQEIRDAIAANFSGYGILSEEADKTFPGTEWCWVIDPLDGTTNFTRGIPIWSISLALLYQGTPVFGYIHVPPLGQTFHGFWQGTSGLATPTGAFLNNHPIHTSADAPSNHHFFNLCSRSTAVIQPKFPCKIRMLGVASYNFLTVATGAVLGGIEATPKVWDFAGAWVIVQAAGGSWNSLKTEPFPLIKGEDYSDRSYPTLVLSRSELAPIFEPFLKELKI</sequence>
<organism evidence="7 8">
    <name type="scientific">Nostoc piscinale CENA21</name>
    <dbReference type="NCBI Taxonomy" id="224013"/>
    <lineage>
        <taxon>Bacteria</taxon>
        <taxon>Bacillati</taxon>
        <taxon>Cyanobacteriota</taxon>
        <taxon>Cyanophyceae</taxon>
        <taxon>Nostocales</taxon>
        <taxon>Nostocaceae</taxon>
        <taxon>Nostoc</taxon>
    </lineage>
</organism>
<dbReference type="InterPro" id="IPR020583">
    <property type="entry name" value="Inositol_monoP_metal-BS"/>
</dbReference>
<dbReference type="GO" id="GO:0007165">
    <property type="term" value="P:signal transduction"/>
    <property type="evidence" value="ECO:0007669"/>
    <property type="project" value="TreeGrafter"/>
</dbReference>
<evidence type="ECO:0000256" key="3">
    <source>
        <dbReference type="ARBA" id="ARBA00022723"/>
    </source>
</evidence>
<evidence type="ECO:0000313" key="7">
    <source>
        <dbReference type="EMBL" id="ALF54714.1"/>
    </source>
</evidence>
<keyword evidence="4" id="KW-0378">Hydrolase</keyword>
<dbReference type="PANTHER" id="PTHR20854">
    <property type="entry name" value="INOSITOL MONOPHOSPHATASE"/>
    <property type="match status" value="1"/>
</dbReference>
<feature type="binding site" evidence="6">
    <location>
        <position position="68"/>
    </location>
    <ligand>
        <name>Mg(2+)</name>
        <dbReference type="ChEBI" id="CHEBI:18420"/>
        <label>1</label>
        <note>catalytic</note>
    </ligand>
</feature>
<comment type="cofactor">
    <cofactor evidence="6">
        <name>Mg(2+)</name>
        <dbReference type="ChEBI" id="CHEBI:18420"/>
    </cofactor>
</comment>
<dbReference type="GO" id="GO:0008934">
    <property type="term" value="F:inositol monophosphate 1-phosphatase activity"/>
    <property type="evidence" value="ECO:0007669"/>
    <property type="project" value="TreeGrafter"/>
</dbReference>
<dbReference type="GO" id="GO:0046872">
    <property type="term" value="F:metal ion binding"/>
    <property type="evidence" value="ECO:0007669"/>
    <property type="project" value="UniProtKB-KW"/>
</dbReference>
<evidence type="ECO:0000256" key="1">
    <source>
        <dbReference type="ARBA" id="ARBA00001033"/>
    </source>
</evidence>
<dbReference type="PRINTS" id="PR00377">
    <property type="entry name" value="IMPHPHTASES"/>
</dbReference>
<dbReference type="InterPro" id="IPR000760">
    <property type="entry name" value="Inositol_monophosphatase-like"/>
</dbReference>
<dbReference type="RefSeq" id="WP_062295260.1">
    <property type="nucleotide sequence ID" value="NZ_CP012036.1"/>
</dbReference>
<dbReference type="PROSITE" id="PS00630">
    <property type="entry name" value="IMP_2"/>
    <property type="match status" value="1"/>
</dbReference>
<dbReference type="GO" id="GO:0046854">
    <property type="term" value="P:phosphatidylinositol phosphate biosynthetic process"/>
    <property type="evidence" value="ECO:0007669"/>
    <property type="project" value="InterPro"/>
</dbReference>
<feature type="binding site" evidence="6">
    <location>
        <position position="209"/>
    </location>
    <ligand>
        <name>Mg(2+)</name>
        <dbReference type="ChEBI" id="CHEBI:18420"/>
        <label>1</label>
        <note>catalytic</note>
    </ligand>
</feature>
<feature type="binding site" evidence="6">
    <location>
        <position position="86"/>
    </location>
    <ligand>
        <name>Mg(2+)</name>
        <dbReference type="ChEBI" id="CHEBI:18420"/>
        <label>1</label>
        <note>catalytic</note>
    </ligand>
</feature>
<dbReference type="Gene3D" id="3.40.190.80">
    <property type="match status" value="1"/>
</dbReference>
<dbReference type="Proteomes" id="UP000062645">
    <property type="component" value="Chromosome"/>
</dbReference>
<dbReference type="Gene3D" id="3.30.540.10">
    <property type="entry name" value="Fructose-1,6-Bisphosphatase, subunit A, domain 1"/>
    <property type="match status" value="1"/>
</dbReference>
<evidence type="ECO:0000256" key="2">
    <source>
        <dbReference type="ARBA" id="ARBA00013106"/>
    </source>
</evidence>
<comment type="catalytic activity">
    <reaction evidence="1">
        <text>a myo-inositol phosphate + H2O = myo-inositol + phosphate</text>
        <dbReference type="Rhea" id="RHEA:24056"/>
        <dbReference type="ChEBI" id="CHEBI:15377"/>
        <dbReference type="ChEBI" id="CHEBI:17268"/>
        <dbReference type="ChEBI" id="CHEBI:43474"/>
        <dbReference type="ChEBI" id="CHEBI:84139"/>
        <dbReference type="EC" id="3.1.3.25"/>
    </reaction>
</comment>
<dbReference type="EMBL" id="CP012036">
    <property type="protein sequence ID" value="ALF54714.1"/>
    <property type="molecule type" value="Genomic_DNA"/>
</dbReference>
<dbReference type="GO" id="GO:0006020">
    <property type="term" value="P:inositol metabolic process"/>
    <property type="evidence" value="ECO:0007669"/>
    <property type="project" value="TreeGrafter"/>
</dbReference>
<proteinExistence type="predicted"/>
<keyword evidence="8" id="KW-1185">Reference proteome</keyword>
<dbReference type="Pfam" id="PF00459">
    <property type="entry name" value="Inositol_P"/>
    <property type="match status" value="1"/>
</dbReference>
<feature type="binding site" evidence="6">
    <location>
        <position position="87"/>
    </location>
    <ligand>
        <name>Mg(2+)</name>
        <dbReference type="ChEBI" id="CHEBI:18420"/>
        <label>1</label>
        <note>catalytic</note>
    </ligand>
</feature>
<dbReference type="SUPFAM" id="SSF56655">
    <property type="entry name" value="Carbohydrate phosphatase"/>
    <property type="match status" value="1"/>
</dbReference>
<dbReference type="InterPro" id="IPR020550">
    <property type="entry name" value="Inositol_monophosphatase_CS"/>
</dbReference>
<evidence type="ECO:0000256" key="5">
    <source>
        <dbReference type="ARBA" id="ARBA00022842"/>
    </source>
</evidence>
<gene>
    <name evidence="7" type="ORF">ACX27_20780</name>
</gene>
<accession>A0A0M4TYK2</accession>
<keyword evidence="5 6" id="KW-0460">Magnesium</keyword>
<evidence type="ECO:0000313" key="8">
    <source>
        <dbReference type="Proteomes" id="UP000062645"/>
    </source>
</evidence>
<name>A0A0M4TYK2_9NOSO</name>
<protein>
    <recommendedName>
        <fullName evidence="2">inositol-phosphate phosphatase</fullName>
        <ecNumber evidence="2">3.1.3.25</ecNumber>
    </recommendedName>
</protein>
<reference evidence="7 8" key="2">
    <citation type="journal article" date="2016" name="Genome Announc.">
        <title>Draft Genome Sequence of the N2-Fixing Cyanobacterium Nostoc piscinale CENA21, Isolated from the Brazilian Amazon Floodplain.</title>
        <authorList>
            <person name="Leao T."/>
            <person name="Guimaraes P.I."/>
            <person name="de Melo A.G."/>
            <person name="Ramos R.T."/>
            <person name="Leao P.N."/>
            <person name="Silva A."/>
            <person name="Fiore M.F."/>
            <person name="Schneider M.P."/>
        </authorList>
    </citation>
    <scope>NUCLEOTIDE SEQUENCE [LARGE SCALE GENOMIC DNA]</scope>
    <source>
        <strain evidence="7 8">CENA21</strain>
    </source>
</reference>
<dbReference type="PANTHER" id="PTHR20854:SF4">
    <property type="entry name" value="INOSITOL-1-MONOPHOSPHATASE-RELATED"/>
    <property type="match status" value="1"/>
</dbReference>
<dbReference type="PROSITE" id="PS00629">
    <property type="entry name" value="IMP_1"/>
    <property type="match status" value="1"/>
</dbReference>
<keyword evidence="3 6" id="KW-0479">Metal-binding</keyword>
<evidence type="ECO:0000256" key="4">
    <source>
        <dbReference type="ARBA" id="ARBA00022801"/>
    </source>
</evidence>
<feature type="binding site" evidence="6">
    <location>
        <position position="84"/>
    </location>
    <ligand>
        <name>Mg(2+)</name>
        <dbReference type="ChEBI" id="CHEBI:18420"/>
        <label>1</label>
        <note>catalytic</note>
    </ligand>
</feature>
<dbReference type="EC" id="3.1.3.25" evidence="2"/>
<dbReference type="STRING" id="224013.ACX27_20780"/>
<evidence type="ECO:0000256" key="6">
    <source>
        <dbReference type="PIRSR" id="PIRSR600760-2"/>
    </source>
</evidence>
<dbReference type="OrthoDB" id="9772456at2"/>